<dbReference type="EMBL" id="JABEBT010000009">
    <property type="protein sequence ID" value="KAF7638831.1"/>
    <property type="molecule type" value="Genomic_DNA"/>
</dbReference>
<protein>
    <submittedName>
        <fullName evidence="1">Uncharacterized protein</fullName>
    </submittedName>
</protein>
<accession>A0A8S9ZYR7</accession>
<dbReference type="Proteomes" id="UP000605970">
    <property type="component" value="Unassembled WGS sequence"/>
</dbReference>
<proteinExistence type="predicted"/>
<reference evidence="1" key="1">
    <citation type="journal article" date="2020" name="Ecol. Evol.">
        <title>Genome structure and content of the rice root-knot nematode (Meloidogyne graminicola).</title>
        <authorList>
            <person name="Phan N.T."/>
            <person name="Danchin E.G.J."/>
            <person name="Klopp C."/>
            <person name="Perfus-Barbeoch L."/>
            <person name="Kozlowski D.K."/>
            <person name="Koutsovoulos G.D."/>
            <person name="Lopez-Roques C."/>
            <person name="Bouchez O."/>
            <person name="Zahm M."/>
            <person name="Besnard G."/>
            <person name="Bellafiore S."/>
        </authorList>
    </citation>
    <scope>NUCLEOTIDE SEQUENCE</scope>
    <source>
        <strain evidence="1">VN-18</strain>
    </source>
</reference>
<evidence type="ECO:0000313" key="2">
    <source>
        <dbReference type="Proteomes" id="UP000605970"/>
    </source>
</evidence>
<comment type="caution">
    <text evidence="1">The sequence shown here is derived from an EMBL/GenBank/DDBJ whole genome shotgun (WGS) entry which is preliminary data.</text>
</comment>
<evidence type="ECO:0000313" key="1">
    <source>
        <dbReference type="EMBL" id="KAF7638831.1"/>
    </source>
</evidence>
<dbReference type="AlphaFoldDB" id="A0A8S9ZYR7"/>
<gene>
    <name evidence="1" type="ORF">Mgra_00001639</name>
</gene>
<organism evidence="1 2">
    <name type="scientific">Meloidogyne graminicola</name>
    <dbReference type="NCBI Taxonomy" id="189291"/>
    <lineage>
        <taxon>Eukaryota</taxon>
        <taxon>Metazoa</taxon>
        <taxon>Ecdysozoa</taxon>
        <taxon>Nematoda</taxon>
        <taxon>Chromadorea</taxon>
        <taxon>Rhabditida</taxon>
        <taxon>Tylenchina</taxon>
        <taxon>Tylenchomorpha</taxon>
        <taxon>Tylenchoidea</taxon>
        <taxon>Meloidogynidae</taxon>
        <taxon>Meloidogyninae</taxon>
        <taxon>Meloidogyne</taxon>
    </lineage>
</organism>
<keyword evidence="2" id="KW-1185">Reference proteome</keyword>
<name>A0A8S9ZYR7_9BILA</name>
<sequence length="121" mass="14861">MKQQKLIVSKNKYKILPNELFVDIFKAINTLPFEIINWKIEINNNNYSNIIIQKLFKYWWNKYVKNILNSSSIIYINISKAFLKRMLHIKRFLFSPFNLNFSFRINFNFLHFLSRMKLNQF</sequence>